<dbReference type="EMBL" id="JBBMFA010000063">
    <property type="protein sequence ID" value="MEQ2519667.1"/>
    <property type="molecule type" value="Genomic_DNA"/>
</dbReference>
<evidence type="ECO:0000256" key="3">
    <source>
        <dbReference type="RuleBase" id="RU363094"/>
    </source>
</evidence>
<dbReference type="InterPro" id="IPR006464">
    <property type="entry name" value="AcTrfase_RimI/Ard1"/>
</dbReference>
<evidence type="ECO:0000256" key="2">
    <source>
        <dbReference type="ARBA" id="ARBA00023315"/>
    </source>
</evidence>
<keyword evidence="1 5" id="KW-0808">Transferase</keyword>
<dbReference type="PROSITE" id="PS51186">
    <property type="entry name" value="GNAT"/>
    <property type="match status" value="1"/>
</dbReference>
<comment type="similarity">
    <text evidence="3">Belongs to the acetyltransferase family. RimI subfamily.</text>
</comment>
<accession>A0ABV1GCU4</accession>
<reference evidence="5 6" key="1">
    <citation type="submission" date="2024-03" db="EMBL/GenBank/DDBJ databases">
        <title>Human intestinal bacterial collection.</title>
        <authorList>
            <person name="Pauvert C."/>
            <person name="Hitch T.C.A."/>
            <person name="Clavel T."/>
        </authorList>
    </citation>
    <scope>NUCLEOTIDE SEQUENCE [LARGE SCALE GENOMIC DNA]</scope>
    <source>
        <strain evidence="5 6">CLA-JM-H11</strain>
    </source>
</reference>
<evidence type="ECO:0000256" key="1">
    <source>
        <dbReference type="ARBA" id="ARBA00022679"/>
    </source>
</evidence>
<dbReference type="GO" id="GO:0008999">
    <property type="term" value="F:protein-N-terminal-alanine acetyltransferase activity"/>
    <property type="evidence" value="ECO:0007669"/>
    <property type="project" value="UniProtKB-EC"/>
</dbReference>
<sequence length="143" mass="15662">MSPLIRPMAPGDAAQAAALEARVPDSWSEESIRETLAEGHCCVAEADGRLMGLCLCGLVLDEASIYAVTVAEDMRRRGVARAMLQWMLAHLADQGAKTVFLEVRAQNEPARALYRALGFTQVGLRRGFYRDPADDAVLMKKEL</sequence>
<dbReference type="EC" id="2.3.1.266" evidence="3"/>
<keyword evidence="6" id="KW-1185">Reference proteome</keyword>
<dbReference type="NCBIfam" id="TIGR01575">
    <property type="entry name" value="rimI"/>
    <property type="match status" value="1"/>
</dbReference>
<feature type="domain" description="N-acetyltransferase" evidence="4">
    <location>
        <begin position="3"/>
        <end position="143"/>
    </location>
</feature>
<dbReference type="CDD" id="cd04301">
    <property type="entry name" value="NAT_SF"/>
    <property type="match status" value="1"/>
</dbReference>
<comment type="catalytic activity">
    <reaction evidence="3">
        <text>N-terminal L-alanyl-[ribosomal protein bS18] + acetyl-CoA = N-terminal N(alpha)-acetyl-L-alanyl-[ribosomal protein bS18] + CoA + H(+)</text>
        <dbReference type="Rhea" id="RHEA:43756"/>
        <dbReference type="Rhea" id="RHEA-COMP:10676"/>
        <dbReference type="Rhea" id="RHEA-COMP:10677"/>
        <dbReference type="ChEBI" id="CHEBI:15378"/>
        <dbReference type="ChEBI" id="CHEBI:57287"/>
        <dbReference type="ChEBI" id="CHEBI:57288"/>
        <dbReference type="ChEBI" id="CHEBI:64718"/>
        <dbReference type="ChEBI" id="CHEBI:83683"/>
        <dbReference type="EC" id="2.3.1.266"/>
    </reaction>
</comment>
<keyword evidence="5" id="KW-0687">Ribonucleoprotein</keyword>
<keyword evidence="5" id="KW-0689">Ribosomal protein</keyword>
<dbReference type="Gene3D" id="3.40.630.30">
    <property type="match status" value="1"/>
</dbReference>
<dbReference type="InterPro" id="IPR050832">
    <property type="entry name" value="Bact_Acetyltransf"/>
</dbReference>
<dbReference type="SUPFAM" id="SSF55729">
    <property type="entry name" value="Acyl-CoA N-acyltransferases (Nat)"/>
    <property type="match status" value="1"/>
</dbReference>
<organism evidence="5 6">
    <name type="scientific">Ruthenibacterium intestinale</name>
    <dbReference type="NCBI Taxonomy" id="3133163"/>
    <lineage>
        <taxon>Bacteria</taxon>
        <taxon>Bacillati</taxon>
        <taxon>Bacillota</taxon>
        <taxon>Clostridia</taxon>
        <taxon>Eubacteriales</taxon>
        <taxon>Oscillospiraceae</taxon>
        <taxon>Ruthenibacterium</taxon>
    </lineage>
</organism>
<comment type="subcellular location">
    <subcellularLocation>
        <location evidence="3">Cytoplasm</location>
    </subcellularLocation>
</comment>
<keyword evidence="2 5" id="KW-0012">Acyltransferase</keyword>
<dbReference type="PANTHER" id="PTHR43877">
    <property type="entry name" value="AMINOALKYLPHOSPHONATE N-ACETYLTRANSFERASE-RELATED-RELATED"/>
    <property type="match status" value="1"/>
</dbReference>
<dbReference type="GO" id="GO:0005840">
    <property type="term" value="C:ribosome"/>
    <property type="evidence" value="ECO:0007669"/>
    <property type="project" value="UniProtKB-KW"/>
</dbReference>
<dbReference type="RefSeq" id="WP_349215101.1">
    <property type="nucleotide sequence ID" value="NZ_JBBMFA010000063.1"/>
</dbReference>
<proteinExistence type="inferred from homology"/>
<evidence type="ECO:0000259" key="4">
    <source>
        <dbReference type="PROSITE" id="PS51186"/>
    </source>
</evidence>
<dbReference type="InterPro" id="IPR000182">
    <property type="entry name" value="GNAT_dom"/>
</dbReference>
<dbReference type="Pfam" id="PF00583">
    <property type="entry name" value="Acetyltransf_1"/>
    <property type="match status" value="1"/>
</dbReference>
<comment type="caution">
    <text evidence="5">The sequence shown here is derived from an EMBL/GenBank/DDBJ whole genome shotgun (WGS) entry which is preliminary data.</text>
</comment>
<evidence type="ECO:0000313" key="6">
    <source>
        <dbReference type="Proteomes" id="UP001477672"/>
    </source>
</evidence>
<gene>
    <name evidence="5" type="primary">rimI</name>
    <name evidence="5" type="ORF">WMO24_04370</name>
</gene>
<dbReference type="InterPro" id="IPR016181">
    <property type="entry name" value="Acyl_CoA_acyltransferase"/>
</dbReference>
<name>A0ABV1GCU4_9FIRM</name>
<dbReference type="Proteomes" id="UP001477672">
    <property type="component" value="Unassembled WGS sequence"/>
</dbReference>
<comment type="function">
    <text evidence="3">Acetylates the N-terminal alanine of ribosomal protein bS18.</text>
</comment>
<keyword evidence="3" id="KW-0963">Cytoplasm</keyword>
<evidence type="ECO:0000313" key="5">
    <source>
        <dbReference type="EMBL" id="MEQ2519667.1"/>
    </source>
</evidence>
<protein>
    <recommendedName>
        <fullName evidence="3">[Ribosomal protein bS18]-alanine N-acetyltransferase</fullName>
        <ecNumber evidence="3">2.3.1.266</ecNumber>
    </recommendedName>
</protein>